<evidence type="ECO:0000256" key="1">
    <source>
        <dbReference type="SAM" id="Coils"/>
    </source>
</evidence>
<protein>
    <submittedName>
        <fullName evidence="3">Uncharacterized protein</fullName>
    </submittedName>
</protein>
<feature type="coiled-coil region" evidence="1">
    <location>
        <begin position="80"/>
        <end position="114"/>
    </location>
</feature>
<feature type="region of interest" description="Disordered" evidence="2">
    <location>
        <begin position="1"/>
        <end position="71"/>
    </location>
</feature>
<evidence type="ECO:0000256" key="2">
    <source>
        <dbReference type="SAM" id="MobiDB-lite"/>
    </source>
</evidence>
<feature type="compositionally biased region" description="Acidic residues" evidence="2">
    <location>
        <begin position="43"/>
        <end position="54"/>
    </location>
</feature>
<keyword evidence="1" id="KW-0175">Coiled coil</keyword>
<dbReference type="Gene3D" id="3.80.10.10">
    <property type="entry name" value="Ribonuclease Inhibitor"/>
    <property type="match status" value="1"/>
</dbReference>
<dbReference type="EMBL" id="AGNL01022691">
    <property type="protein sequence ID" value="EJK59566.1"/>
    <property type="molecule type" value="Genomic_DNA"/>
</dbReference>
<keyword evidence="4" id="KW-1185">Reference proteome</keyword>
<organism evidence="3 4">
    <name type="scientific">Thalassiosira oceanica</name>
    <name type="common">Marine diatom</name>
    <dbReference type="NCBI Taxonomy" id="159749"/>
    <lineage>
        <taxon>Eukaryota</taxon>
        <taxon>Sar</taxon>
        <taxon>Stramenopiles</taxon>
        <taxon>Ochrophyta</taxon>
        <taxon>Bacillariophyta</taxon>
        <taxon>Coscinodiscophyceae</taxon>
        <taxon>Thalassiosirophycidae</taxon>
        <taxon>Thalassiosirales</taxon>
        <taxon>Thalassiosiraceae</taxon>
        <taxon>Thalassiosira</taxon>
    </lineage>
</organism>
<accession>K0SF27</accession>
<reference evidence="3 4" key="1">
    <citation type="journal article" date="2012" name="Genome Biol.">
        <title>Genome and low-iron response of an oceanic diatom adapted to chronic iron limitation.</title>
        <authorList>
            <person name="Lommer M."/>
            <person name="Specht M."/>
            <person name="Roy A.S."/>
            <person name="Kraemer L."/>
            <person name="Andreson R."/>
            <person name="Gutowska M.A."/>
            <person name="Wolf J."/>
            <person name="Bergner S.V."/>
            <person name="Schilhabel M.B."/>
            <person name="Klostermeier U.C."/>
            <person name="Beiko R.G."/>
            <person name="Rosenstiel P."/>
            <person name="Hippler M."/>
            <person name="Laroche J."/>
        </authorList>
    </citation>
    <scope>NUCLEOTIDE SEQUENCE [LARGE SCALE GENOMIC DNA]</scope>
    <source>
        <strain evidence="3 4">CCMP1005</strain>
    </source>
</reference>
<feature type="compositionally biased region" description="Low complexity" evidence="2">
    <location>
        <begin position="58"/>
        <end position="70"/>
    </location>
</feature>
<dbReference type="Proteomes" id="UP000266841">
    <property type="component" value="Unassembled WGS sequence"/>
</dbReference>
<evidence type="ECO:0000313" key="4">
    <source>
        <dbReference type="Proteomes" id="UP000266841"/>
    </source>
</evidence>
<sequence>MFSDPVAVAHAAEKQNKATIQTPLPPPNGVPAKRKSTRKAEQSDTDESDEDDGNGEVASSPASKAQQSPQLTDLKLKKKIAELEASNQIHKVAVDELNAKVDKLQGENHLLDGQKVSDQILKESHECEIKDLNSALQWAYAVEGIPQRHWLERGHDEEYADAMGNLLYGIKESIKIDFVLKDEGDDESLVSYWCHTGKSLLPRSDIGLNTTLMANASRSKSSTLNCQKLSLKYRIKGVFFERSSHHSGDMADFAKKVLQSNHFTKEVYFGTIKFTQEDVKTLCSAIKSRNMGSQSIKNLALCDCFDGGIDAHTLGSILTSVTSGSAKEVTLDLRRNMMTSREAGVIARFLTSNEVQVDNPHSFHLACLSRLTLVVFCVTAARDRLREQSG</sequence>
<name>K0SF27_THAOC</name>
<proteinExistence type="predicted"/>
<gene>
    <name evidence="3" type="ORF">THAOC_20189</name>
</gene>
<dbReference type="InterPro" id="IPR032675">
    <property type="entry name" value="LRR_dom_sf"/>
</dbReference>
<comment type="caution">
    <text evidence="3">The sequence shown here is derived from an EMBL/GenBank/DDBJ whole genome shotgun (WGS) entry which is preliminary data.</text>
</comment>
<dbReference type="SUPFAM" id="SSF52047">
    <property type="entry name" value="RNI-like"/>
    <property type="match status" value="1"/>
</dbReference>
<evidence type="ECO:0000313" key="3">
    <source>
        <dbReference type="EMBL" id="EJK59566.1"/>
    </source>
</evidence>
<dbReference type="AlphaFoldDB" id="K0SF27"/>